<geneLocation type="plasmid" evidence="2"/>
<protein>
    <submittedName>
        <fullName evidence="1">Uncharacterized protein</fullName>
    </submittedName>
</protein>
<sequence length="57" mass="6579">MRKAAVRRSVQQAQGVGTRLNLFSHASVLRSLTNEKQYYCDNFSYRNSFMEALNSHP</sequence>
<dbReference type="AlphaFoldDB" id="F6GBC8"/>
<dbReference type="HOGENOM" id="CLU_2993495_0_0_4"/>
<evidence type="ECO:0000313" key="2">
    <source>
        <dbReference type="Proteomes" id="UP000007953"/>
    </source>
</evidence>
<dbReference type="KEGG" id="rsn:RSPO_m01222"/>
<gene>
    <name evidence="1" type="ordered locus">RSPO_m01222</name>
</gene>
<proteinExistence type="predicted"/>
<accession>F6GBC8</accession>
<keyword evidence="1" id="KW-0614">Plasmid</keyword>
<dbReference type="EMBL" id="CP002820">
    <property type="protein sequence ID" value="AEG71858.1"/>
    <property type="molecule type" value="Genomic_DNA"/>
</dbReference>
<organism evidence="1 2">
    <name type="scientific">Ralstonia solanacearum (strain Po82)</name>
    <dbReference type="NCBI Taxonomy" id="1031711"/>
    <lineage>
        <taxon>Bacteria</taxon>
        <taxon>Pseudomonadati</taxon>
        <taxon>Pseudomonadota</taxon>
        <taxon>Betaproteobacteria</taxon>
        <taxon>Burkholderiales</taxon>
        <taxon>Burkholderiaceae</taxon>
        <taxon>Ralstonia</taxon>
        <taxon>Ralstonia solanacearum species complex</taxon>
    </lineage>
</organism>
<evidence type="ECO:0000313" key="1">
    <source>
        <dbReference type="EMBL" id="AEG71858.1"/>
    </source>
</evidence>
<reference evidence="1 2" key="1">
    <citation type="journal article" date="2011" name="J. Bacteriol.">
        <title>Complete genome sequence of the plant pathogen Ralstonia solanacearum strain Po82.</title>
        <authorList>
            <person name="Xu J."/>
            <person name="Zheng H.J."/>
            <person name="Liu L."/>
            <person name="Pan Z.C."/>
            <person name="Prior P."/>
            <person name="Tang B."/>
            <person name="Xu J.S."/>
            <person name="Zhang H."/>
            <person name="Tian Q."/>
            <person name="Zhang L.Q."/>
            <person name="Feng J."/>
        </authorList>
    </citation>
    <scope>NUCLEOTIDE SEQUENCE [LARGE SCALE GENOMIC DNA]</scope>
    <source>
        <strain evidence="2">Po82</strain>
    </source>
</reference>
<name>F6GBC8_RALS8</name>
<dbReference type="Proteomes" id="UP000007953">
    <property type="component" value="Plasmid megaplasmid"/>
</dbReference>